<feature type="compositionally biased region" description="Polar residues" evidence="1">
    <location>
        <begin position="55"/>
        <end position="65"/>
    </location>
</feature>
<feature type="compositionally biased region" description="Low complexity" evidence="1">
    <location>
        <begin position="40"/>
        <end position="54"/>
    </location>
</feature>
<dbReference type="AlphaFoldDB" id="A0A5K1ACN5"/>
<protein>
    <submittedName>
        <fullName evidence="2">Uncharacterized protein</fullName>
    </submittedName>
</protein>
<proteinExistence type="predicted"/>
<accession>A0A5K1ACN5</accession>
<evidence type="ECO:0000313" key="2">
    <source>
        <dbReference type="EMBL" id="VVV99855.1"/>
    </source>
</evidence>
<dbReference type="EMBL" id="LR721780">
    <property type="protein sequence ID" value="VVV99855.1"/>
    <property type="molecule type" value="Genomic_DNA"/>
</dbReference>
<dbReference type="Gramene" id="NC2G0287650.1">
    <property type="protein sequence ID" value="NC2G0287650.1:cds"/>
    <property type="gene ID" value="NC2G0287650"/>
</dbReference>
<feature type="compositionally biased region" description="Basic and acidic residues" evidence="1">
    <location>
        <begin position="20"/>
        <end position="35"/>
    </location>
</feature>
<sequence length="97" mass="10467">MTAKRAPKAEKRTNPRGVLPRKEEGTIGGKQEDPIVPRFPSSASSSTPFALPASCQKSQASSLSPRENEREGLRLQGALQQAEEGKRISFSLAVVSF</sequence>
<feature type="region of interest" description="Disordered" evidence="1">
    <location>
        <begin position="1"/>
        <end position="72"/>
    </location>
</feature>
<organism evidence="2">
    <name type="scientific">Nymphaea colorata</name>
    <name type="common">pocket water lily</name>
    <dbReference type="NCBI Taxonomy" id="210225"/>
    <lineage>
        <taxon>Eukaryota</taxon>
        <taxon>Viridiplantae</taxon>
        <taxon>Streptophyta</taxon>
        <taxon>Embryophyta</taxon>
        <taxon>Tracheophyta</taxon>
        <taxon>Spermatophyta</taxon>
        <taxon>Magnoliopsida</taxon>
        <taxon>Nymphaeales</taxon>
        <taxon>Nymphaeaceae</taxon>
        <taxon>Nymphaea</taxon>
    </lineage>
</organism>
<gene>
    <name evidence="2" type="ORF">NYM_LOCUS14087</name>
</gene>
<reference evidence="2" key="1">
    <citation type="submission" date="2019-09" db="EMBL/GenBank/DDBJ databases">
        <authorList>
            <person name="Zhang L."/>
        </authorList>
    </citation>
    <scope>NUCLEOTIDE SEQUENCE</scope>
</reference>
<name>A0A5K1ACN5_9MAGN</name>
<evidence type="ECO:0000256" key="1">
    <source>
        <dbReference type="SAM" id="MobiDB-lite"/>
    </source>
</evidence>